<dbReference type="EMBL" id="GDRN01071595">
    <property type="protein sequence ID" value="JAI63669.1"/>
    <property type="molecule type" value="Transcribed_RNA"/>
</dbReference>
<evidence type="ECO:0000313" key="1">
    <source>
        <dbReference type="EMBL" id="JAI63669.1"/>
    </source>
</evidence>
<dbReference type="PROSITE" id="PS00675">
    <property type="entry name" value="SIGMA54_INTERACT_1"/>
    <property type="match status" value="1"/>
</dbReference>
<dbReference type="CDD" id="cd00882">
    <property type="entry name" value="Ras_like_GTPase"/>
    <property type="match status" value="1"/>
</dbReference>
<reference evidence="1" key="1">
    <citation type="submission" date="2015-09" db="EMBL/GenBank/DDBJ databases">
        <title>Scylla olivacea transcriptome.</title>
        <authorList>
            <person name="Ikhwanuddin M."/>
        </authorList>
    </citation>
    <scope>NUCLEOTIDE SEQUENCE</scope>
</reference>
<dbReference type="SUPFAM" id="SSF52540">
    <property type="entry name" value="P-loop containing nucleoside triphosphate hydrolases"/>
    <property type="match status" value="1"/>
</dbReference>
<dbReference type="PANTHER" id="PTHR32046">
    <property type="entry name" value="G DOMAIN-CONTAINING PROTEIN"/>
    <property type="match status" value="1"/>
</dbReference>
<proteinExistence type="predicted"/>
<dbReference type="PANTHER" id="PTHR32046:SF14">
    <property type="match status" value="1"/>
</dbReference>
<accession>A0A0P4W542</accession>
<dbReference type="Gene3D" id="3.40.50.300">
    <property type="entry name" value="P-loop containing nucleotide triphosphate hydrolases"/>
    <property type="match status" value="1"/>
</dbReference>
<dbReference type="InterPro" id="IPR027417">
    <property type="entry name" value="P-loop_NTPase"/>
</dbReference>
<dbReference type="AlphaFoldDB" id="A0A0P4W542"/>
<organism evidence="1">
    <name type="scientific">Scylla olivacea</name>
    <name type="common">Orange mud crab</name>
    <name type="synonym">Cancer olivacea</name>
    <dbReference type="NCBI Taxonomy" id="85551"/>
    <lineage>
        <taxon>Eukaryota</taxon>
        <taxon>Metazoa</taxon>
        <taxon>Ecdysozoa</taxon>
        <taxon>Arthropoda</taxon>
        <taxon>Crustacea</taxon>
        <taxon>Multicrustacea</taxon>
        <taxon>Malacostraca</taxon>
        <taxon>Eumalacostraca</taxon>
        <taxon>Eucarida</taxon>
        <taxon>Decapoda</taxon>
        <taxon>Pleocyemata</taxon>
        <taxon>Brachyura</taxon>
        <taxon>Eubrachyura</taxon>
        <taxon>Portunoidea</taxon>
        <taxon>Portunidae</taxon>
        <taxon>Portuninae</taxon>
        <taxon>Scylla</taxon>
    </lineage>
</organism>
<name>A0A0P4W542_SCYOL</name>
<dbReference type="InterPro" id="IPR025662">
    <property type="entry name" value="Sigma_54_int_dom_ATP-bd_1"/>
</dbReference>
<sequence length="620" mass="68579">METSEVNKLLEGQTTFAQEEDGLKIYHIHPWQEREDRERGFRVFCIGEPSDQPTRCVLLLGETGAGKTTFINAAINHLFGVRFEEPFRLQLKEETEDNRMETESQTDLITAYTVYYKEGMKHKYNFVLIDTPGLADTRGVQQQRDTRSRLEAFLTSDFGVDDLHCVGLVAKGNTNRDFDSQKTLLKEIISLLGDSVPEITHIFATFAVDKPIVDAVMKNAGVSFKSMFQFDNGVLFCFQTLQTMVSLRWNVMTAQYETFIDALINAPSVSVRILRERKLFDTCKKNLKVKIEKLATSVAAMEIDKKIYVKYELQEAKNEGWMQEETIEKKITVDLEDGIHAHNCHTCQQTCIFPCYNSSGSGILAGLAGGAGGTAAGAVIANLTTNVITAAAARAASARGLAASVGNMAVRTLGGAITASEVGAVGAAGTSASLAIGGVLGIAVGLFTEAMFSRMTSSCGVMGVDSVCGKDGCTHPLPQHVKEERIIVRESEVNKKIDKDMKELYDVATSKKLDANAKIINGRQKILSYRRSISHITVELMYHAKRVQELTSQHSDYIEDVTSQLINEIRLGEPNIIPYAVKHINILKKAMQKLTEYPANQVLGKHELVEEMLVSIYRDH</sequence>
<protein>
    <submittedName>
        <fullName evidence="1">Uncharacterized protein</fullName>
    </submittedName>
</protein>